<comment type="caution">
    <text evidence="13">The sequence shown here is derived from an EMBL/GenBank/DDBJ whole genome shotgun (WGS) entry which is preliminary data.</text>
</comment>
<evidence type="ECO:0000256" key="3">
    <source>
        <dbReference type="ARBA" id="ARBA00012744"/>
    </source>
</evidence>
<evidence type="ECO:0000256" key="6">
    <source>
        <dbReference type="ARBA" id="ARBA00023277"/>
    </source>
</evidence>
<feature type="binding site" evidence="10">
    <location>
        <position position="340"/>
    </location>
    <ligand>
        <name>substrate</name>
    </ligand>
</feature>
<dbReference type="PANTHER" id="PTHR10353">
    <property type="entry name" value="GLYCOSYL HYDROLASE"/>
    <property type="match status" value="1"/>
</dbReference>
<evidence type="ECO:0000313" key="14">
    <source>
        <dbReference type="Proteomes" id="UP000540568"/>
    </source>
</evidence>
<feature type="binding site" evidence="10">
    <location>
        <position position="163"/>
    </location>
    <ligand>
        <name>substrate</name>
    </ligand>
</feature>
<dbReference type="InterPro" id="IPR001360">
    <property type="entry name" value="Glyco_hydro_1"/>
</dbReference>
<keyword evidence="8" id="KW-0624">Polysaccharide degradation</keyword>
<dbReference type="InterPro" id="IPR017736">
    <property type="entry name" value="Glyco_hydro_1_beta-glucosidase"/>
</dbReference>
<reference evidence="13 14" key="1">
    <citation type="submission" date="2020-07" db="EMBL/GenBank/DDBJ databases">
        <title>Sequencing the genomes of 1000 actinobacteria strains.</title>
        <authorList>
            <person name="Klenk H.-P."/>
        </authorList>
    </citation>
    <scope>NUCLEOTIDE SEQUENCE [LARGE SCALE GENOMIC DNA]</scope>
    <source>
        <strain evidence="13 14">DSM 44121</strain>
    </source>
</reference>
<dbReference type="GO" id="GO:0008422">
    <property type="term" value="F:beta-glucosidase activity"/>
    <property type="evidence" value="ECO:0007669"/>
    <property type="project" value="UniProtKB-EC"/>
</dbReference>
<feature type="compositionally biased region" description="Polar residues" evidence="12">
    <location>
        <begin position="31"/>
        <end position="42"/>
    </location>
</feature>
<dbReference type="InterPro" id="IPR017853">
    <property type="entry name" value="GH"/>
</dbReference>
<dbReference type="GO" id="GO:0030245">
    <property type="term" value="P:cellulose catabolic process"/>
    <property type="evidence" value="ECO:0007669"/>
    <property type="project" value="UniProtKB-KW"/>
</dbReference>
<dbReference type="FunFam" id="3.20.20.80:FF:000004">
    <property type="entry name" value="Beta-glucosidase 6-phospho-beta-glucosidase"/>
    <property type="match status" value="1"/>
</dbReference>
<evidence type="ECO:0000256" key="5">
    <source>
        <dbReference type="ARBA" id="ARBA00023001"/>
    </source>
</evidence>
<evidence type="ECO:0000256" key="10">
    <source>
        <dbReference type="PIRSR" id="PIRSR617736-2"/>
    </source>
</evidence>
<dbReference type="Proteomes" id="UP000540568">
    <property type="component" value="Unassembled WGS sequence"/>
</dbReference>
<keyword evidence="5" id="KW-0136">Cellulose degradation</keyword>
<evidence type="ECO:0000256" key="2">
    <source>
        <dbReference type="ARBA" id="ARBA00010838"/>
    </source>
</evidence>
<organism evidence="13 14">
    <name type="scientific">Promicromonospora sukumoe</name>
    <dbReference type="NCBI Taxonomy" id="88382"/>
    <lineage>
        <taxon>Bacteria</taxon>
        <taxon>Bacillati</taxon>
        <taxon>Actinomycetota</taxon>
        <taxon>Actinomycetes</taxon>
        <taxon>Micrococcales</taxon>
        <taxon>Promicromonosporaceae</taxon>
        <taxon>Promicromonospora</taxon>
    </lineage>
</organism>
<feature type="binding site" evidence="10">
    <location>
        <position position="208"/>
    </location>
    <ligand>
        <name>substrate</name>
    </ligand>
</feature>
<evidence type="ECO:0000313" key="13">
    <source>
        <dbReference type="EMBL" id="MBA8810054.1"/>
    </source>
</evidence>
<keyword evidence="6" id="KW-0119">Carbohydrate metabolism</keyword>
<dbReference type="NCBIfam" id="TIGR03356">
    <property type="entry name" value="BGL"/>
    <property type="match status" value="1"/>
</dbReference>
<dbReference type="PROSITE" id="PS00653">
    <property type="entry name" value="GLYCOSYL_HYDROL_F1_2"/>
    <property type="match status" value="1"/>
</dbReference>
<dbReference type="EMBL" id="JACGWV010000002">
    <property type="protein sequence ID" value="MBA8810054.1"/>
    <property type="molecule type" value="Genomic_DNA"/>
</dbReference>
<dbReference type="EC" id="3.2.1.21" evidence="3 11"/>
<feature type="active site" description="Proton donor" evidence="9">
    <location>
        <position position="209"/>
    </location>
</feature>
<evidence type="ECO:0000256" key="1">
    <source>
        <dbReference type="ARBA" id="ARBA00000448"/>
    </source>
</evidence>
<dbReference type="GO" id="GO:0005829">
    <property type="term" value="C:cytosol"/>
    <property type="evidence" value="ECO:0007669"/>
    <property type="project" value="TreeGrafter"/>
</dbReference>
<feature type="binding site" evidence="10">
    <location>
        <position position="465"/>
    </location>
    <ligand>
        <name>substrate</name>
    </ligand>
</feature>
<protein>
    <recommendedName>
        <fullName evidence="3 11">Beta-glucosidase</fullName>
        <ecNumber evidence="3 11">3.2.1.21</ecNumber>
    </recommendedName>
</protein>
<feature type="region of interest" description="Disordered" evidence="12">
    <location>
        <begin position="355"/>
        <end position="374"/>
    </location>
</feature>
<feature type="region of interest" description="Disordered" evidence="12">
    <location>
        <begin position="512"/>
        <end position="535"/>
    </location>
</feature>
<evidence type="ECO:0000256" key="4">
    <source>
        <dbReference type="ARBA" id="ARBA00022801"/>
    </source>
</evidence>
<dbReference type="SUPFAM" id="SSF51445">
    <property type="entry name" value="(Trans)glycosidases"/>
    <property type="match status" value="1"/>
</dbReference>
<keyword evidence="7 11" id="KW-0326">Glycosidase</keyword>
<feature type="compositionally biased region" description="Polar residues" evidence="12">
    <location>
        <begin position="1"/>
        <end position="14"/>
    </location>
</feature>
<evidence type="ECO:0000256" key="7">
    <source>
        <dbReference type="ARBA" id="ARBA00023295"/>
    </source>
</evidence>
<accession>A0A7W3JC36</accession>
<feature type="active site" description="Nucleophile" evidence="9">
    <location>
        <position position="418"/>
    </location>
</feature>
<name>A0A7W3JC36_9MICO</name>
<comment type="similarity">
    <text evidence="2 11">Belongs to the glycosyl hydrolase 1 family.</text>
</comment>
<feature type="region of interest" description="Disordered" evidence="12">
    <location>
        <begin position="1"/>
        <end position="42"/>
    </location>
</feature>
<dbReference type="PANTHER" id="PTHR10353:SF36">
    <property type="entry name" value="LP05116P"/>
    <property type="match status" value="1"/>
</dbReference>
<feature type="binding site" evidence="10">
    <location>
        <begin position="472"/>
        <end position="473"/>
    </location>
    <ligand>
        <name>substrate</name>
    </ligand>
</feature>
<evidence type="ECO:0000256" key="12">
    <source>
        <dbReference type="SAM" id="MobiDB-lite"/>
    </source>
</evidence>
<gene>
    <name evidence="13" type="ORF">FHX71_004030</name>
</gene>
<evidence type="ECO:0000256" key="8">
    <source>
        <dbReference type="ARBA" id="ARBA00023326"/>
    </source>
</evidence>
<dbReference type="Gene3D" id="3.20.20.80">
    <property type="entry name" value="Glycosidases"/>
    <property type="match status" value="1"/>
</dbReference>
<keyword evidence="14" id="KW-1185">Reference proteome</keyword>
<evidence type="ECO:0000256" key="11">
    <source>
        <dbReference type="RuleBase" id="RU361175"/>
    </source>
</evidence>
<dbReference type="InterPro" id="IPR033132">
    <property type="entry name" value="GH_1_N_CS"/>
</dbReference>
<sequence length="535" mass="58485">MTQMTRELTQSFKTDPTARRVPAPGIALPFTPSTPRTAPSANATGSVAFPDGFLWGAATAAYQVEGAAHEDGREDSVWDVFAKVPGAVLNQEDGEVACDQYHRYPADVALMKDLGIKAYRFSTSWSRVVPGGREVNPAGLAYYDRLVDELLGAGILPWLTLYHWDLPQAIEAESNGWVNRDTAYRFRDYAVTMHEAIGDRVDVWTTLNEPWCAAFLGYTGGQHAPGRQSREDGLAAAHHLSLAHGLAVQALRERAPDANLGITLNFEVEDPLNPDDPADVDAARRLDGGFTRIFADPILRGAYPQDVLDDVREYGLEKHIQDGDLEIISTPIDSLGVNYYHGNAVAAVPAEHPLDGGAPVSRPSSSPFPAGDGAYTHPRGLPVTDQSWEVQPEGLTRLLLRLQQDYTGPRGIALYITENGSAYDDVAGPDGFVDDQDRLGFIDVHLRAVKDAIDEGVDVRGYFGWSLLDNYEWAWGYGKRFGLVRVDYETQERTVKASGRWYGQVARANAVPERSATPASYPADDDGGDKAVRKA</sequence>
<feature type="binding site" evidence="10">
    <location>
        <position position="63"/>
    </location>
    <ligand>
        <name>substrate</name>
    </ligand>
</feature>
<dbReference type="PRINTS" id="PR00131">
    <property type="entry name" value="GLHYDRLASE1"/>
</dbReference>
<comment type="catalytic activity">
    <reaction evidence="1 11">
        <text>Hydrolysis of terminal, non-reducing beta-D-glucosyl residues with release of beta-D-glucose.</text>
        <dbReference type="EC" id="3.2.1.21"/>
    </reaction>
</comment>
<keyword evidence="4 11" id="KW-0378">Hydrolase</keyword>
<dbReference type="AlphaFoldDB" id="A0A7W3JC36"/>
<evidence type="ECO:0000256" key="9">
    <source>
        <dbReference type="PIRSR" id="PIRSR617736-1"/>
    </source>
</evidence>
<proteinExistence type="inferred from homology"/>
<dbReference type="Pfam" id="PF00232">
    <property type="entry name" value="Glyco_hydro_1"/>
    <property type="match status" value="1"/>
</dbReference>